<organism evidence="1">
    <name type="scientific">viral metagenome</name>
    <dbReference type="NCBI Taxonomy" id="1070528"/>
    <lineage>
        <taxon>unclassified sequences</taxon>
        <taxon>metagenomes</taxon>
        <taxon>organismal metagenomes</taxon>
    </lineage>
</organism>
<sequence>MNDSFNFTLNSNIIFSPRFQPQTHKFDYLYIHKNEVINNHINDLLNLYNKLDFQNINIRLKMYDIQDVAFIYNENDYKVIQDYFRKLLLIKNHIKKYKNKIHASKRDWVYTNNKDLSLNLFDNNPNILRLKDYVNKTIYTFTVNEVNNIFKFSIYESFPEYSYPYPQNPRNPYTNNEFTLKDKILMYDFLLKRFTGLGKSLPEYIIVYKNSYFSIDNLKKRYNNSLFYHSTCTYVTNLSDEVWKINMRTLLRNTSYLNKNICFKCILENKDRFNLFYKVLVLCELNNNNIYEYGDYQSVLIDICQKHNLFTDNFHYLKHRRILRGRRSAHNLPLNISNQPVQPIRVNIPPLNLNDINNHRTMELEIADVVDHFVTQVLDNVVNNQENNT</sequence>
<reference evidence="1" key="1">
    <citation type="journal article" date="2020" name="Nature">
        <title>Giant virus diversity and host interactions through global metagenomics.</title>
        <authorList>
            <person name="Schulz F."/>
            <person name="Roux S."/>
            <person name="Paez-Espino D."/>
            <person name="Jungbluth S."/>
            <person name="Walsh D.A."/>
            <person name="Denef V.J."/>
            <person name="McMahon K.D."/>
            <person name="Konstantinidis K.T."/>
            <person name="Eloe-Fadrosh E.A."/>
            <person name="Kyrpides N.C."/>
            <person name="Woyke T."/>
        </authorList>
    </citation>
    <scope>NUCLEOTIDE SEQUENCE</scope>
    <source>
        <strain evidence="1">GVMAG-M-3300026093-6</strain>
    </source>
</reference>
<dbReference type="AlphaFoldDB" id="A0A6C0JC88"/>
<protein>
    <submittedName>
        <fullName evidence="1">Uncharacterized protein</fullName>
    </submittedName>
</protein>
<evidence type="ECO:0000313" key="1">
    <source>
        <dbReference type="EMBL" id="QHU03455.1"/>
    </source>
</evidence>
<name>A0A6C0JC88_9ZZZZ</name>
<accession>A0A6C0JC88</accession>
<proteinExistence type="predicted"/>
<dbReference type="EMBL" id="MN740381">
    <property type="protein sequence ID" value="QHU03455.1"/>
    <property type="molecule type" value="Genomic_DNA"/>
</dbReference>